<dbReference type="Proteomes" id="UP001266357">
    <property type="component" value="Unassembled WGS sequence"/>
</dbReference>
<proteinExistence type="predicted"/>
<dbReference type="InterPro" id="IPR021247">
    <property type="entry name" value="DUF2785"/>
</dbReference>
<evidence type="ECO:0000313" key="2">
    <source>
        <dbReference type="Proteomes" id="UP001266357"/>
    </source>
</evidence>
<reference evidence="1 2" key="1">
    <citation type="submission" date="2023-09" db="EMBL/GenBank/DDBJ databases">
        <authorList>
            <person name="Rey-Velasco X."/>
        </authorList>
    </citation>
    <scope>NUCLEOTIDE SEQUENCE [LARGE SCALE GENOMIC DNA]</scope>
    <source>
        <strain evidence="1 2">W431</strain>
    </source>
</reference>
<dbReference type="RefSeq" id="WP_311582814.1">
    <property type="nucleotide sequence ID" value="NZ_JAVRIF010000007.1"/>
</dbReference>
<gene>
    <name evidence="1" type="ORF">RM573_13110</name>
</gene>
<dbReference type="EMBL" id="JAVRIF010000007">
    <property type="protein sequence ID" value="MDT0604542.1"/>
    <property type="molecule type" value="Genomic_DNA"/>
</dbReference>
<comment type="caution">
    <text evidence="1">The sequence shown here is derived from an EMBL/GenBank/DDBJ whole genome shotgun (WGS) entry which is preliminary data.</text>
</comment>
<keyword evidence="2" id="KW-1185">Reference proteome</keyword>
<name>A0ABU3A2Z8_9GAMM</name>
<dbReference type="Pfam" id="PF10978">
    <property type="entry name" value="DUF2785"/>
    <property type="match status" value="1"/>
</dbReference>
<evidence type="ECO:0000313" key="1">
    <source>
        <dbReference type="EMBL" id="MDT0604542.1"/>
    </source>
</evidence>
<protein>
    <submittedName>
        <fullName evidence="1">DUF2785 domain-containing protein</fullName>
    </submittedName>
</protein>
<accession>A0ABU3A2Z8</accession>
<sequence>MLVSFNTATLAADKNIVDAANVAKRCQTSTYDKKALLLLKEQNFLIKDTEEKTAVAKQLLDCLASPDPVLRDEIAFTGLSQWLRANDFNADFYLAMLTTLSNVISADVKDEYSVYQPFAILMLSEVARVDRKSPFLTDVAREKLVALGTKFLRSVDDYRGYHATIGWRHSVAHTADLMLQLSLNPAITKQHLDHMLSALLSQVVAKNDHFYIYGEPKRLAMPVIYIFLNDEYTIENWQTWLNDLTNPAPLKSWGEVYSSQTGLSKLHNTQNFLFAIYALIKNSNNERLSQMVPALENAIKKIQ</sequence>
<organism evidence="1 2">
    <name type="scientific">Thalassotalea castellviae</name>
    <dbReference type="NCBI Taxonomy" id="3075612"/>
    <lineage>
        <taxon>Bacteria</taxon>
        <taxon>Pseudomonadati</taxon>
        <taxon>Pseudomonadota</taxon>
        <taxon>Gammaproteobacteria</taxon>
        <taxon>Alteromonadales</taxon>
        <taxon>Colwelliaceae</taxon>
        <taxon>Thalassotalea</taxon>
    </lineage>
</organism>